<name>A0AC61R641_9FIRM</name>
<reference evidence="1" key="1">
    <citation type="submission" date="2019-04" db="EMBL/GenBank/DDBJ databases">
        <title>Microbes associate with the intestines of laboratory mice.</title>
        <authorList>
            <person name="Navarre W."/>
            <person name="Wong E."/>
            <person name="Huang K."/>
            <person name="Tropini C."/>
            <person name="Ng K."/>
            <person name="Yu B."/>
        </authorList>
    </citation>
    <scope>NUCLEOTIDE SEQUENCE</scope>
    <source>
        <strain evidence="1">NM09_H32</strain>
    </source>
</reference>
<accession>A0AC61R641</accession>
<protein>
    <submittedName>
        <fullName evidence="1">Gamma-glutamyltransferase family protein</fullName>
    </submittedName>
</protein>
<evidence type="ECO:0000313" key="2">
    <source>
        <dbReference type="Proteomes" id="UP000308836"/>
    </source>
</evidence>
<gene>
    <name evidence="1" type="ORF">E5336_08680</name>
</gene>
<comment type="caution">
    <text evidence="1">The sequence shown here is derived from an EMBL/GenBank/DDBJ whole genome shotgun (WGS) entry which is preliminary data.</text>
</comment>
<evidence type="ECO:0000313" key="1">
    <source>
        <dbReference type="EMBL" id="TGY65480.1"/>
    </source>
</evidence>
<organism evidence="1 2">
    <name type="scientific">Dubosiella muris</name>
    <dbReference type="NCBI Taxonomy" id="3038133"/>
    <lineage>
        <taxon>Bacteria</taxon>
        <taxon>Bacillati</taxon>
        <taxon>Bacillota</taxon>
        <taxon>Erysipelotrichia</taxon>
        <taxon>Erysipelotrichales</taxon>
        <taxon>Erysipelotrichaceae</taxon>
        <taxon>Dubosiella</taxon>
    </lineage>
</organism>
<sequence>MNEENNYIESRYPSKRLCVFARNGMAITGNALASSAGIRILQEGGNAIDAAIAMASTLCVVEPTANGLGSDNFALIWREGRLHGMNSSGKSPGLLSQEAIQDKHGPIQTMPVSGWTPVTVPGAVAGWVAMSERFGRLPFAQVLAPAIEYAKDGYPIGAQTARMWNLALAKARRDWRNDAQYDGYFETFGYEVKAGQWVKLPSIASALEAIAQTRGAAFYTGTLAKRLEEESVRHGGFLRASDLAAHETLWVDPLSVRYRGYDVWELPPNGQGITALMALNTLRSFSCATRDADAIHLHIEAIKQAFVHSKAYVSDPLAMKVQTDDLLSEAFGVSDPAHSGTVYLCAADREGNMVSMIQSNYMGFGSGIVVDGISLQNRGADFSLESGHVNVVAPGKRTYHTIIPGFLSKAGKPVAAFGVMGGYMQPQGHVQVLTNLLDFSMHPQEALDAPRWMWKQGMEVAVEPAFDAKVVAALRAKGHEIVVEPECGVFGRGQILWRLENGVYCGACESRTDSNIGCY</sequence>
<dbReference type="EMBL" id="SRYG01000017">
    <property type="protein sequence ID" value="TGY65480.1"/>
    <property type="molecule type" value="Genomic_DNA"/>
</dbReference>
<proteinExistence type="predicted"/>
<dbReference type="Proteomes" id="UP000308836">
    <property type="component" value="Unassembled WGS sequence"/>
</dbReference>
<keyword evidence="2" id="KW-1185">Reference proteome</keyword>